<evidence type="ECO:0000256" key="3">
    <source>
        <dbReference type="ARBA" id="ARBA00022679"/>
    </source>
</evidence>
<sequence>MATFSNKTFNSGLYAEFRPIYNKATYDLIYDYHSKKGGQFEVAVDVATGTGQAASHLADKFKKVHGTDLSARMLESAVKKDNIDYQACPAESLPFADASVDLLTTFEAMHYFDTDRFFKEVKRVLKPNGTLAILVYNLPIIKDEPEMNLRFEELVSIALKDSWNTGMDSVKSLYSNIHIIGSTTTEPILEQKMSLTQFKQYCKTWSSYARYLENHTDDPIDEMIDDFAKIAQADDLDSHYITPQWATCLILGTYKQE</sequence>
<proteinExistence type="inferred from homology"/>
<evidence type="ECO:0000256" key="1">
    <source>
        <dbReference type="ARBA" id="ARBA00008361"/>
    </source>
</evidence>
<dbReference type="EMBL" id="MU620967">
    <property type="protein sequence ID" value="KAI8575888.1"/>
    <property type="molecule type" value="Genomic_DNA"/>
</dbReference>
<feature type="domain" description="Methyltransferase type 11" evidence="4">
    <location>
        <begin position="44"/>
        <end position="133"/>
    </location>
</feature>
<dbReference type="Proteomes" id="UP001206595">
    <property type="component" value="Unassembled WGS sequence"/>
</dbReference>
<gene>
    <name evidence="5" type="ORF">K450DRAFT_259678</name>
</gene>
<dbReference type="SUPFAM" id="SSF53335">
    <property type="entry name" value="S-adenosyl-L-methionine-dependent methyltransferases"/>
    <property type="match status" value="1"/>
</dbReference>
<dbReference type="Gene3D" id="3.40.50.150">
    <property type="entry name" value="Vaccinia Virus protein VP39"/>
    <property type="match status" value="1"/>
</dbReference>
<dbReference type="PANTHER" id="PTHR44942">
    <property type="entry name" value="METHYLTRANSF_11 DOMAIN-CONTAINING PROTEIN"/>
    <property type="match status" value="1"/>
</dbReference>
<organism evidence="5 6">
    <name type="scientific">Umbelopsis ramanniana AG</name>
    <dbReference type="NCBI Taxonomy" id="1314678"/>
    <lineage>
        <taxon>Eukaryota</taxon>
        <taxon>Fungi</taxon>
        <taxon>Fungi incertae sedis</taxon>
        <taxon>Mucoromycota</taxon>
        <taxon>Mucoromycotina</taxon>
        <taxon>Umbelopsidomycetes</taxon>
        <taxon>Umbelopsidales</taxon>
        <taxon>Umbelopsidaceae</taxon>
        <taxon>Umbelopsis</taxon>
    </lineage>
</organism>
<dbReference type="InterPro" id="IPR029063">
    <property type="entry name" value="SAM-dependent_MTases_sf"/>
</dbReference>
<accession>A0AAD5E2B0</accession>
<dbReference type="RefSeq" id="XP_051440892.1">
    <property type="nucleotide sequence ID" value="XM_051592034.1"/>
</dbReference>
<protein>
    <recommendedName>
        <fullName evidence="4">Methyltransferase type 11 domain-containing protein</fullName>
    </recommendedName>
</protein>
<dbReference type="GO" id="GO:0032259">
    <property type="term" value="P:methylation"/>
    <property type="evidence" value="ECO:0007669"/>
    <property type="project" value="UniProtKB-KW"/>
</dbReference>
<comment type="caution">
    <text evidence="5">The sequence shown here is derived from an EMBL/GenBank/DDBJ whole genome shotgun (WGS) entry which is preliminary data.</text>
</comment>
<keyword evidence="3" id="KW-0808">Transferase</keyword>
<reference evidence="5" key="1">
    <citation type="submission" date="2021-06" db="EMBL/GenBank/DDBJ databases">
        <authorList>
            <consortium name="DOE Joint Genome Institute"/>
            <person name="Mondo S.J."/>
            <person name="Amses K.R."/>
            <person name="Simmons D.R."/>
            <person name="Longcore J.E."/>
            <person name="Seto K."/>
            <person name="Alves G.H."/>
            <person name="Bonds A.E."/>
            <person name="Quandt C.A."/>
            <person name="Davis W.J."/>
            <person name="Chang Y."/>
            <person name="Letcher P.M."/>
            <person name="Powell M.J."/>
            <person name="Kuo A."/>
            <person name="Labutti K."/>
            <person name="Pangilinan J."/>
            <person name="Andreopoulos W."/>
            <person name="Tritt A."/>
            <person name="Riley R."/>
            <person name="Hundley H."/>
            <person name="Johnson J."/>
            <person name="Lipzen A."/>
            <person name="Barry K."/>
            <person name="Berbee M.L."/>
            <person name="Buchler N.E."/>
            <person name="Grigoriev I.V."/>
            <person name="Spatafora J.W."/>
            <person name="Stajich J.E."/>
            <person name="James T.Y."/>
        </authorList>
    </citation>
    <scope>NUCLEOTIDE SEQUENCE</scope>
    <source>
        <strain evidence="5">AG</strain>
    </source>
</reference>
<comment type="similarity">
    <text evidence="1">Belongs to the methyltransferase superfamily.</text>
</comment>
<dbReference type="Pfam" id="PF08241">
    <property type="entry name" value="Methyltransf_11"/>
    <property type="match status" value="1"/>
</dbReference>
<dbReference type="GO" id="GO:0008757">
    <property type="term" value="F:S-adenosylmethionine-dependent methyltransferase activity"/>
    <property type="evidence" value="ECO:0007669"/>
    <property type="project" value="InterPro"/>
</dbReference>
<keyword evidence="6" id="KW-1185">Reference proteome</keyword>
<evidence type="ECO:0000313" key="5">
    <source>
        <dbReference type="EMBL" id="KAI8575888.1"/>
    </source>
</evidence>
<name>A0AAD5E2B0_UMBRA</name>
<dbReference type="PANTHER" id="PTHR44942:SF4">
    <property type="entry name" value="METHYLTRANSFERASE TYPE 11 DOMAIN-CONTAINING PROTEIN"/>
    <property type="match status" value="1"/>
</dbReference>
<evidence type="ECO:0000313" key="6">
    <source>
        <dbReference type="Proteomes" id="UP001206595"/>
    </source>
</evidence>
<dbReference type="CDD" id="cd02440">
    <property type="entry name" value="AdoMet_MTases"/>
    <property type="match status" value="1"/>
</dbReference>
<evidence type="ECO:0000256" key="2">
    <source>
        <dbReference type="ARBA" id="ARBA00022603"/>
    </source>
</evidence>
<dbReference type="InterPro" id="IPR013216">
    <property type="entry name" value="Methyltransf_11"/>
</dbReference>
<evidence type="ECO:0000259" key="4">
    <source>
        <dbReference type="Pfam" id="PF08241"/>
    </source>
</evidence>
<keyword evidence="2" id="KW-0489">Methyltransferase</keyword>
<dbReference type="InterPro" id="IPR051052">
    <property type="entry name" value="Diverse_substrate_MTase"/>
</dbReference>
<dbReference type="GeneID" id="75917377"/>
<reference evidence="5" key="2">
    <citation type="journal article" date="2022" name="Proc. Natl. Acad. Sci. U.S.A.">
        <title>Diploid-dominant life cycles characterize the early evolution of Fungi.</title>
        <authorList>
            <person name="Amses K.R."/>
            <person name="Simmons D.R."/>
            <person name="Longcore J.E."/>
            <person name="Mondo S.J."/>
            <person name="Seto K."/>
            <person name="Jeronimo G.H."/>
            <person name="Bonds A.E."/>
            <person name="Quandt C.A."/>
            <person name="Davis W.J."/>
            <person name="Chang Y."/>
            <person name="Federici B.A."/>
            <person name="Kuo A."/>
            <person name="LaButti K."/>
            <person name="Pangilinan J."/>
            <person name="Andreopoulos W."/>
            <person name="Tritt A."/>
            <person name="Riley R."/>
            <person name="Hundley H."/>
            <person name="Johnson J."/>
            <person name="Lipzen A."/>
            <person name="Barry K."/>
            <person name="Lang B.F."/>
            <person name="Cuomo C.A."/>
            <person name="Buchler N.E."/>
            <person name="Grigoriev I.V."/>
            <person name="Spatafora J.W."/>
            <person name="Stajich J.E."/>
            <person name="James T.Y."/>
        </authorList>
    </citation>
    <scope>NUCLEOTIDE SEQUENCE</scope>
    <source>
        <strain evidence="5">AG</strain>
    </source>
</reference>
<dbReference type="AlphaFoldDB" id="A0AAD5E2B0"/>